<dbReference type="OrthoDB" id="5184773at2"/>
<dbReference type="InterPro" id="IPR023476">
    <property type="entry name" value="Pep_tRNA_hydro_II_dom_sf"/>
</dbReference>
<gene>
    <name evidence="1" type="ORF">F8O02_06865</name>
</gene>
<dbReference type="AlphaFoldDB" id="A0A7C8FU74"/>
<sequence length="217" mass="23616">MMADDLTGRLESEEDPLAIVFVVDAEKTPDGRLRVGREDLFDAAALGLMRLLRDERDEVVDRIALWRDEAIRKIVKRARGAAWHRALAVEHPHVVAHVGDASVMVLAPLRPSEQPRAIREAQVSGLQAEPSGRPARHGALTVHVDEALHMSTGKTIAQLGHAVQLFAERRTLRAERWITSGCAVRVVPGIPAGPHAVEVRDAGFTEVPSGSLTAVIL</sequence>
<name>A0A7C8FU74_9MICO</name>
<comment type="caution">
    <text evidence="1">The sequence shown here is derived from an EMBL/GenBank/DDBJ whole genome shotgun (WGS) entry which is preliminary data.</text>
</comment>
<reference evidence="1 2" key="1">
    <citation type="submission" date="2019-09" db="EMBL/GenBank/DDBJ databases">
        <title>Phylogeny of genus Pseudoclavibacter and closely related genus.</title>
        <authorList>
            <person name="Li Y."/>
        </authorList>
    </citation>
    <scope>NUCLEOTIDE SEQUENCE [LARGE SCALE GENOMIC DNA]</scope>
    <source>
        <strain evidence="1 2">JCM 16921</strain>
    </source>
</reference>
<proteinExistence type="predicted"/>
<evidence type="ECO:0000313" key="2">
    <source>
        <dbReference type="Proteomes" id="UP000481339"/>
    </source>
</evidence>
<keyword evidence="2" id="KW-1185">Reference proteome</keyword>
<organism evidence="1 2">
    <name type="scientific">Pseudoclavibacter caeni</name>
    <dbReference type="NCBI Taxonomy" id="908846"/>
    <lineage>
        <taxon>Bacteria</taxon>
        <taxon>Bacillati</taxon>
        <taxon>Actinomycetota</taxon>
        <taxon>Actinomycetes</taxon>
        <taxon>Micrococcales</taxon>
        <taxon>Microbacteriaceae</taxon>
        <taxon>Pseudoclavibacter</taxon>
    </lineage>
</organism>
<accession>A0A7C8FU74</accession>
<dbReference type="Proteomes" id="UP000481339">
    <property type="component" value="Unassembled WGS sequence"/>
</dbReference>
<protein>
    <submittedName>
        <fullName evidence="1">Uncharacterized protein</fullName>
    </submittedName>
</protein>
<dbReference type="RefSeq" id="WP_158036514.1">
    <property type="nucleotide sequence ID" value="NZ_BAAAZV010000011.1"/>
</dbReference>
<dbReference type="SUPFAM" id="SSF102462">
    <property type="entry name" value="Peptidyl-tRNA hydrolase II"/>
    <property type="match status" value="1"/>
</dbReference>
<dbReference type="EMBL" id="WBKA01000005">
    <property type="protein sequence ID" value="KAB1631660.1"/>
    <property type="molecule type" value="Genomic_DNA"/>
</dbReference>
<evidence type="ECO:0000313" key="1">
    <source>
        <dbReference type="EMBL" id="KAB1631660.1"/>
    </source>
</evidence>